<proteinExistence type="predicted"/>
<feature type="transmembrane region" description="Helical" evidence="1">
    <location>
        <begin position="108"/>
        <end position="129"/>
    </location>
</feature>
<feature type="transmembrane region" description="Helical" evidence="1">
    <location>
        <begin position="84"/>
        <end position="101"/>
    </location>
</feature>
<organism evidence="2 3">
    <name type="scientific">Ornithinibacillus hominis</name>
    <dbReference type="NCBI Taxonomy" id="2763055"/>
    <lineage>
        <taxon>Bacteria</taxon>
        <taxon>Bacillati</taxon>
        <taxon>Bacillota</taxon>
        <taxon>Bacilli</taxon>
        <taxon>Bacillales</taxon>
        <taxon>Bacillaceae</taxon>
        <taxon>Ornithinibacillus</taxon>
    </lineage>
</organism>
<reference evidence="2" key="1">
    <citation type="submission" date="2020-08" db="EMBL/GenBank/DDBJ databases">
        <title>Genome public.</title>
        <authorList>
            <person name="Liu C."/>
            <person name="Sun Q."/>
        </authorList>
    </citation>
    <scope>NUCLEOTIDE SEQUENCE</scope>
    <source>
        <strain evidence="2">BX22</strain>
    </source>
</reference>
<dbReference type="EMBL" id="JACOOL010000012">
    <property type="protein sequence ID" value="MBC5638058.1"/>
    <property type="molecule type" value="Genomic_DNA"/>
</dbReference>
<feature type="transmembrane region" description="Helical" evidence="1">
    <location>
        <begin position="7"/>
        <end position="27"/>
    </location>
</feature>
<feature type="transmembrane region" description="Helical" evidence="1">
    <location>
        <begin position="58"/>
        <end position="78"/>
    </location>
</feature>
<feature type="transmembrane region" description="Helical" evidence="1">
    <location>
        <begin position="135"/>
        <end position="151"/>
    </location>
</feature>
<keyword evidence="1" id="KW-1133">Transmembrane helix</keyword>
<evidence type="ECO:0000313" key="2">
    <source>
        <dbReference type="EMBL" id="MBC5638058.1"/>
    </source>
</evidence>
<feature type="transmembrane region" description="Helical" evidence="1">
    <location>
        <begin position="33"/>
        <end position="51"/>
    </location>
</feature>
<accession>A0A923L7N0</accession>
<gene>
    <name evidence="2" type="ORF">H8S33_14770</name>
</gene>
<evidence type="ECO:0000313" key="3">
    <source>
        <dbReference type="Proteomes" id="UP000637359"/>
    </source>
</evidence>
<protein>
    <submittedName>
        <fullName evidence="2">Uncharacterized protein</fullName>
    </submittedName>
</protein>
<keyword evidence="1" id="KW-0812">Transmembrane</keyword>
<evidence type="ECO:0000256" key="1">
    <source>
        <dbReference type="SAM" id="Phobius"/>
    </source>
</evidence>
<keyword evidence="3" id="KW-1185">Reference proteome</keyword>
<feature type="transmembrane region" description="Helical" evidence="1">
    <location>
        <begin position="186"/>
        <end position="205"/>
    </location>
</feature>
<comment type="caution">
    <text evidence="2">The sequence shown here is derived from an EMBL/GenBank/DDBJ whole genome shotgun (WGS) entry which is preliminary data.</text>
</comment>
<feature type="transmembrane region" description="Helical" evidence="1">
    <location>
        <begin position="158"/>
        <end position="180"/>
    </location>
</feature>
<dbReference type="Proteomes" id="UP000637359">
    <property type="component" value="Unassembled WGS sequence"/>
</dbReference>
<name>A0A923L7N0_9BACI</name>
<dbReference type="RefSeq" id="WP_186870769.1">
    <property type="nucleotide sequence ID" value="NZ_JACOOL010000012.1"/>
</dbReference>
<dbReference type="AlphaFoldDB" id="A0A923L7N0"/>
<keyword evidence="1" id="KW-0472">Membrane</keyword>
<sequence length="210" mass="24842">MKKYEWRFVSAGSVLTIIFLIVVNLITGAQYPWFIYPALLLLLIPFGIYSIIEKKHMLFSLVGSFVIFVYLVIENIIQTPDYPWVLYAVAPIVFWPILMILEKRIKNMSVAITMSAVWILYYISLNFYLAPGYPWAIFPAFAILWWPISLYHAKRKSYFSLSIHAALFISLFFISVNVFFSPSEVWAVYPIFAVLWWPLSMYYFYYRRQV</sequence>